<dbReference type="EMBL" id="JAULSN010000013">
    <property type="protein sequence ID" value="KAK3361079.1"/>
    <property type="molecule type" value="Genomic_DNA"/>
</dbReference>
<reference evidence="2" key="2">
    <citation type="submission" date="2023-06" db="EMBL/GenBank/DDBJ databases">
        <authorList>
            <consortium name="Lawrence Berkeley National Laboratory"/>
            <person name="Haridas S."/>
            <person name="Hensen N."/>
            <person name="Bonometti L."/>
            <person name="Westerberg I."/>
            <person name="Brannstrom I.O."/>
            <person name="Guillou S."/>
            <person name="Cros-Aarteil S."/>
            <person name="Calhoun S."/>
            <person name="Kuo A."/>
            <person name="Mondo S."/>
            <person name="Pangilinan J."/>
            <person name="Riley R."/>
            <person name="Labutti K."/>
            <person name="Andreopoulos B."/>
            <person name="Lipzen A."/>
            <person name="Chen C."/>
            <person name="Yanf M."/>
            <person name="Daum C."/>
            <person name="Ng V."/>
            <person name="Clum A."/>
            <person name="Steindorff A."/>
            <person name="Ohm R."/>
            <person name="Martin F."/>
            <person name="Silar P."/>
            <person name="Natvig D."/>
            <person name="Lalanne C."/>
            <person name="Gautier V."/>
            <person name="Ament-Velasquez S.L."/>
            <person name="Kruys A."/>
            <person name="Hutchinson M.I."/>
            <person name="Powell A.J."/>
            <person name="Barry K."/>
            <person name="Miller A.N."/>
            <person name="Grigoriev I.V."/>
            <person name="Debuchy R."/>
            <person name="Gladieux P."/>
            <person name="Thoren M.H."/>
            <person name="Johannesson H."/>
        </authorList>
    </citation>
    <scope>NUCLEOTIDE SEQUENCE</scope>
    <source>
        <strain evidence="2">CBS 958.72</strain>
    </source>
</reference>
<organism evidence="2 3">
    <name type="scientific">Lasiosphaeria ovina</name>
    <dbReference type="NCBI Taxonomy" id="92902"/>
    <lineage>
        <taxon>Eukaryota</taxon>
        <taxon>Fungi</taxon>
        <taxon>Dikarya</taxon>
        <taxon>Ascomycota</taxon>
        <taxon>Pezizomycotina</taxon>
        <taxon>Sordariomycetes</taxon>
        <taxon>Sordariomycetidae</taxon>
        <taxon>Sordariales</taxon>
        <taxon>Lasiosphaeriaceae</taxon>
        <taxon>Lasiosphaeria</taxon>
    </lineage>
</organism>
<dbReference type="Pfam" id="PF20150">
    <property type="entry name" value="2EXR"/>
    <property type="match status" value="1"/>
</dbReference>
<name>A0AAE0JSP6_9PEZI</name>
<protein>
    <recommendedName>
        <fullName evidence="1">2EXR domain-containing protein</fullName>
    </recommendedName>
</protein>
<accession>A0AAE0JSP6</accession>
<feature type="domain" description="2EXR" evidence="1">
    <location>
        <begin position="50"/>
        <end position="148"/>
    </location>
</feature>
<evidence type="ECO:0000313" key="3">
    <source>
        <dbReference type="Proteomes" id="UP001287356"/>
    </source>
</evidence>
<evidence type="ECO:0000313" key="2">
    <source>
        <dbReference type="EMBL" id="KAK3361079.1"/>
    </source>
</evidence>
<dbReference type="Proteomes" id="UP001287356">
    <property type="component" value="Unassembled WGS sequence"/>
</dbReference>
<sequence length="238" mass="27321">MSQPRVVEVSSPAELSSTAEVASTAEVVSIDDMASPDEVALPTEASATRFTRFRHLPQELQNMVWREVARIPRILYTAPTLKWCRRNNLPHPIEHLEGCKYQIDSPEPPVLQVCMASRQVTLPYYNIRFEARDAFGRLVTYIMGEQDVMIFFYNLKGRPARDFPRAIDNGRILVLPRRVEVPEVDTSLLDLVKRVRDAGDILQRGKEMALLLPEAEFLLDLDTRRRLIGYRITQNMIL</sequence>
<dbReference type="InterPro" id="IPR045518">
    <property type="entry name" value="2EXR"/>
</dbReference>
<dbReference type="AlphaFoldDB" id="A0AAE0JSP6"/>
<keyword evidence="3" id="KW-1185">Reference proteome</keyword>
<evidence type="ECO:0000259" key="1">
    <source>
        <dbReference type="Pfam" id="PF20150"/>
    </source>
</evidence>
<proteinExistence type="predicted"/>
<reference evidence="2" key="1">
    <citation type="journal article" date="2023" name="Mol. Phylogenet. Evol.">
        <title>Genome-scale phylogeny and comparative genomics of the fungal order Sordariales.</title>
        <authorList>
            <person name="Hensen N."/>
            <person name="Bonometti L."/>
            <person name="Westerberg I."/>
            <person name="Brannstrom I.O."/>
            <person name="Guillou S."/>
            <person name="Cros-Aarteil S."/>
            <person name="Calhoun S."/>
            <person name="Haridas S."/>
            <person name="Kuo A."/>
            <person name="Mondo S."/>
            <person name="Pangilinan J."/>
            <person name="Riley R."/>
            <person name="LaButti K."/>
            <person name="Andreopoulos B."/>
            <person name="Lipzen A."/>
            <person name="Chen C."/>
            <person name="Yan M."/>
            <person name="Daum C."/>
            <person name="Ng V."/>
            <person name="Clum A."/>
            <person name="Steindorff A."/>
            <person name="Ohm R.A."/>
            <person name="Martin F."/>
            <person name="Silar P."/>
            <person name="Natvig D.O."/>
            <person name="Lalanne C."/>
            <person name="Gautier V."/>
            <person name="Ament-Velasquez S.L."/>
            <person name="Kruys A."/>
            <person name="Hutchinson M.I."/>
            <person name="Powell A.J."/>
            <person name="Barry K."/>
            <person name="Miller A.N."/>
            <person name="Grigoriev I.V."/>
            <person name="Debuchy R."/>
            <person name="Gladieux P."/>
            <person name="Hiltunen Thoren M."/>
            <person name="Johannesson H."/>
        </authorList>
    </citation>
    <scope>NUCLEOTIDE SEQUENCE</scope>
    <source>
        <strain evidence="2">CBS 958.72</strain>
    </source>
</reference>
<comment type="caution">
    <text evidence="2">The sequence shown here is derived from an EMBL/GenBank/DDBJ whole genome shotgun (WGS) entry which is preliminary data.</text>
</comment>
<gene>
    <name evidence="2" type="ORF">B0T24DRAFT_122765</name>
</gene>